<proteinExistence type="predicted"/>
<gene>
    <name evidence="2" type="ORF">LTRI10_LOCUS23069</name>
</gene>
<dbReference type="EMBL" id="OZ034817">
    <property type="protein sequence ID" value="CAL1381704.1"/>
    <property type="molecule type" value="Genomic_DNA"/>
</dbReference>
<evidence type="ECO:0000313" key="3">
    <source>
        <dbReference type="Proteomes" id="UP001497516"/>
    </source>
</evidence>
<feature type="chain" id="PRO_5043785586" description="Secreted protein" evidence="1">
    <location>
        <begin position="19"/>
        <end position="72"/>
    </location>
</feature>
<organism evidence="2 3">
    <name type="scientific">Linum trigynum</name>
    <dbReference type="NCBI Taxonomy" id="586398"/>
    <lineage>
        <taxon>Eukaryota</taxon>
        <taxon>Viridiplantae</taxon>
        <taxon>Streptophyta</taxon>
        <taxon>Embryophyta</taxon>
        <taxon>Tracheophyta</taxon>
        <taxon>Spermatophyta</taxon>
        <taxon>Magnoliopsida</taxon>
        <taxon>eudicotyledons</taxon>
        <taxon>Gunneridae</taxon>
        <taxon>Pentapetalae</taxon>
        <taxon>rosids</taxon>
        <taxon>fabids</taxon>
        <taxon>Malpighiales</taxon>
        <taxon>Linaceae</taxon>
        <taxon>Linum</taxon>
    </lineage>
</organism>
<feature type="signal peptide" evidence="1">
    <location>
        <begin position="1"/>
        <end position="18"/>
    </location>
</feature>
<keyword evidence="1" id="KW-0732">Signal</keyword>
<accession>A0AAV2E7B1</accession>
<protein>
    <recommendedName>
        <fullName evidence="4">Secreted protein</fullName>
    </recommendedName>
</protein>
<dbReference type="AlphaFoldDB" id="A0AAV2E7B1"/>
<reference evidence="2 3" key="1">
    <citation type="submission" date="2024-04" db="EMBL/GenBank/DDBJ databases">
        <authorList>
            <person name="Fracassetti M."/>
        </authorList>
    </citation>
    <scope>NUCLEOTIDE SEQUENCE [LARGE SCALE GENOMIC DNA]</scope>
</reference>
<sequence>MVVALLLVVLLAHQRCRSGSLRHVSKQWLSVVDSPDFIQRSKAAISDVRLFLRKDDDFYRVYVLLVPSHFCT</sequence>
<name>A0AAV2E7B1_9ROSI</name>
<keyword evidence="3" id="KW-1185">Reference proteome</keyword>
<evidence type="ECO:0008006" key="4">
    <source>
        <dbReference type="Google" id="ProtNLM"/>
    </source>
</evidence>
<evidence type="ECO:0000313" key="2">
    <source>
        <dbReference type="EMBL" id="CAL1381704.1"/>
    </source>
</evidence>
<dbReference type="Proteomes" id="UP001497516">
    <property type="component" value="Chromosome 4"/>
</dbReference>
<evidence type="ECO:0000256" key="1">
    <source>
        <dbReference type="SAM" id="SignalP"/>
    </source>
</evidence>